<evidence type="ECO:0000313" key="2">
    <source>
        <dbReference type="EMBL" id="GEU57029.1"/>
    </source>
</evidence>
<accession>A0A6L2L7B8</accession>
<gene>
    <name evidence="2" type="ORF">Tci_029007</name>
</gene>
<organism evidence="2">
    <name type="scientific">Tanacetum cinerariifolium</name>
    <name type="common">Dalmatian daisy</name>
    <name type="synonym">Chrysanthemum cinerariifolium</name>
    <dbReference type="NCBI Taxonomy" id="118510"/>
    <lineage>
        <taxon>Eukaryota</taxon>
        <taxon>Viridiplantae</taxon>
        <taxon>Streptophyta</taxon>
        <taxon>Embryophyta</taxon>
        <taxon>Tracheophyta</taxon>
        <taxon>Spermatophyta</taxon>
        <taxon>Magnoliopsida</taxon>
        <taxon>eudicotyledons</taxon>
        <taxon>Gunneridae</taxon>
        <taxon>Pentapetalae</taxon>
        <taxon>asterids</taxon>
        <taxon>campanulids</taxon>
        <taxon>Asterales</taxon>
        <taxon>Asteraceae</taxon>
        <taxon>Asteroideae</taxon>
        <taxon>Anthemideae</taxon>
        <taxon>Anthemidinae</taxon>
        <taxon>Tanacetum</taxon>
    </lineage>
</organism>
<evidence type="ECO:0000256" key="1">
    <source>
        <dbReference type="SAM" id="MobiDB-lite"/>
    </source>
</evidence>
<name>A0A6L2L7B8_TANCI</name>
<dbReference type="EMBL" id="BKCJ010003764">
    <property type="protein sequence ID" value="GEU57029.1"/>
    <property type="molecule type" value="Genomic_DNA"/>
</dbReference>
<feature type="compositionally biased region" description="Polar residues" evidence="1">
    <location>
        <begin position="1"/>
        <end position="10"/>
    </location>
</feature>
<sequence length="146" mass="16066">MLAPSENTPLKRTRDSPGRGRQSPRVTRPSGEGCSTSNNADYTRHISAIDRGLILEGSEHNHKLGGVCTIAGAANPTDAEAMTPSWTNARQLMNHATLKKTRKLNWWLPTENGWKKMVLFIIMKMTKGLWSTAWKVQECPGGIAAP</sequence>
<proteinExistence type="predicted"/>
<dbReference type="AlphaFoldDB" id="A0A6L2L7B8"/>
<protein>
    <submittedName>
        <fullName evidence="2">Uncharacterized protein</fullName>
    </submittedName>
</protein>
<reference evidence="2" key="1">
    <citation type="journal article" date="2019" name="Sci. Rep.">
        <title>Draft genome of Tanacetum cinerariifolium, the natural source of mosquito coil.</title>
        <authorList>
            <person name="Yamashiro T."/>
            <person name="Shiraishi A."/>
            <person name="Satake H."/>
            <person name="Nakayama K."/>
        </authorList>
    </citation>
    <scope>NUCLEOTIDE SEQUENCE</scope>
</reference>
<comment type="caution">
    <text evidence="2">The sequence shown here is derived from an EMBL/GenBank/DDBJ whole genome shotgun (WGS) entry which is preliminary data.</text>
</comment>
<feature type="region of interest" description="Disordered" evidence="1">
    <location>
        <begin position="1"/>
        <end position="40"/>
    </location>
</feature>